<evidence type="ECO:0000313" key="4">
    <source>
        <dbReference type="EMBL" id="KAF7531817.1"/>
    </source>
</evidence>
<name>A0A9P5L9B3_9HYPO</name>
<keyword evidence="2" id="KW-0812">Transmembrane</keyword>
<dbReference type="InterPro" id="IPR006598">
    <property type="entry name" value="CAP10"/>
</dbReference>
<dbReference type="Pfam" id="PF05686">
    <property type="entry name" value="Glyco_transf_90"/>
    <property type="match status" value="1"/>
</dbReference>
<organism evidence="4 5">
    <name type="scientific">Cylindrodendrum hubeiense</name>
    <dbReference type="NCBI Taxonomy" id="595255"/>
    <lineage>
        <taxon>Eukaryota</taxon>
        <taxon>Fungi</taxon>
        <taxon>Dikarya</taxon>
        <taxon>Ascomycota</taxon>
        <taxon>Pezizomycotina</taxon>
        <taxon>Sordariomycetes</taxon>
        <taxon>Hypocreomycetidae</taxon>
        <taxon>Hypocreales</taxon>
        <taxon>Nectriaceae</taxon>
        <taxon>Cylindrodendrum</taxon>
    </lineage>
</organism>
<keyword evidence="2" id="KW-1133">Transmembrane helix</keyword>
<proteinExistence type="predicted"/>
<feature type="domain" description="Glycosyl transferase CAP10" evidence="3">
    <location>
        <begin position="331"/>
        <end position="629"/>
    </location>
</feature>
<protein>
    <recommendedName>
        <fullName evidence="3">Glycosyl transferase CAP10 domain-containing protein</fullName>
    </recommendedName>
</protein>
<feature type="region of interest" description="Disordered" evidence="1">
    <location>
        <begin position="42"/>
        <end position="93"/>
    </location>
</feature>
<sequence>MARLRSPGFHPRRPSSFFRYTIVAALVIFAFYSLSRHAQRPAQPPIAHEAPAADPDPVPNQPVFNQPPKSDYTDPDARPEHPPPKADDGSHPIDKLIMDGEQIFSNLVAKESNTLGEAAQAYRQRRGRHPPPGFDEWYKFADENDAVIVEDFFDQIYHDLAPFWGVPPDIIRKESWSFEMKIHIRDQETNTTSNWEWTLLWKDMIDSIVHLLPDMDIALNAMDEPRLVVPWEDINSYMNTASSTFGLPAPKNVKSVFQKLPRPGLGDKTTKIPAKNWEKKKPYWPIVSRGCPPGSPARQAEMQSNFDLQPSISSENAQDHMYKGFVSNSSLATDLCHQPDLQGLEGIIINPISVASTKVLFPMFGGSKLGINNEILLPAPIYWKEEERFTGGNNRGGPWSKKGDKAVWRGVATGGQNMPENWRGFHRHRFMAMNNSTKLALVESKKGRTENFAMPEESYHISAYEEGRMSEWVSEWSDMGFIELMCATQTDDGTCWYTDLYFHPVEGLKMKEQFRYKYVPDIDGNSFSGRYLGFLRSTSLPIKATLFREWHDSRLVAWKHFVPMDSRFGDFYGIMEYFLGYKGQNGHDEAAEKMAMDGKAWAERVLRKEDMQIYVLRLLLEYARVLDDNRELLGWVGDALKDPSIMDTWESFKK</sequence>
<dbReference type="PANTHER" id="PTHR12203:SF22">
    <property type="entry name" value="CAPSULE ASSOCIATED PROTEIN"/>
    <property type="match status" value="1"/>
</dbReference>
<keyword evidence="2" id="KW-0472">Membrane</keyword>
<dbReference type="SMART" id="SM00672">
    <property type="entry name" value="CAP10"/>
    <property type="match status" value="1"/>
</dbReference>
<dbReference type="AlphaFoldDB" id="A0A9P5L9B3"/>
<reference evidence="4" key="1">
    <citation type="submission" date="2020-03" db="EMBL/GenBank/DDBJ databases">
        <title>Draft Genome Sequence of Cylindrodendrum hubeiense.</title>
        <authorList>
            <person name="Buettner E."/>
            <person name="Kellner H."/>
        </authorList>
    </citation>
    <scope>NUCLEOTIDE SEQUENCE</scope>
    <source>
        <strain evidence="4">IHI 201604</strain>
    </source>
</reference>
<comment type="caution">
    <text evidence="4">The sequence shown here is derived from an EMBL/GenBank/DDBJ whole genome shotgun (WGS) entry which is preliminary data.</text>
</comment>
<gene>
    <name evidence="4" type="ORF">G7Z17_g13700</name>
</gene>
<evidence type="ECO:0000256" key="1">
    <source>
        <dbReference type="SAM" id="MobiDB-lite"/>
    </source>
</evidence>
<feature type="compositionally biased region" description="Basic and acidic residues" evidence="1">
    <location>
        <begin position="71"/>
        <end position="93"/>
    </location>
</feature>
<accession>A0A9P5L9B3</accession>
<dbReference type="InterPro" id="IPR051091">
    <property type="entry name" value="O-Glucosyltr/Glycosyltrsf_90"/>
</dbReference>
<feature type="transmembrane region" description="Helical" evidence="2">
    <location>
        <begin position="16"/>
        <end position="34"/>
    </location>
</feature>
<keyword evidence="5" id="KW-1185">Reference proteome</keyword>
<dbReference type="OrthoDB" id="541052at2759"/>
<evidence type="ECO:0000256" key="2">
    <source>
        <dbReference type="SAM" id="Phobius"/>
    </source>
</evidence>
<dbReference type="Proteomes" id="UP000722485">
    <property type="component" value="Unassembled WGS sequence"/>
</dbReference>
<evidence type="ECO:0000313" key="5">
    <source>
        <dbReference type="Proteomes" id="UP000722485"/>
    </source>
</evidence>
<dbReference type="PANTHER" id="PTHR12203">
    <property type="entry name" value="KDEL LYS-ASP-GLU-LEU CONTAINING - RELATED"/>
    <property type="match status" value="1"/>
</dbReference>
<evidence type="ECO:0000259" key="3">
    <source>
        <dbReference type="SMART" id="SM00672"/>
    </source>
</evidence>
<dbReference type="EMBL" id="JAANBB010000951">
    <property type="protein sequence ID" value="KAF7531817.1"/>
    <property type="molecule type" value="Genomic_DNA"/>
</dbReference>